<evidence type="ECO:0000256" key="2">
    <source>
        <dbReference type="ARBA" id="ARBA00023136"/>
    </source>
</evidence>
<feature type="domain" description="Bacterial surface antigen (D15)" evidence="3">
    <location>
        <begin position="141"/>
        <end position="367"/>
    </location>
</feature>
<dbReference type="EMBL" id="AJYK02000096">
    <property type="protein sequence ID" value="OEF23230.1"/>
    <property type="molecule type" value="Genomic_DNA"/>
</dbReference>
<evidence type="ECO:0000313" key="4">
    <source>
        <dbReference type="EMBL" id="OEF23230.1"/>
    </source>
</evidence>
<proteinExistence type="predicted"/>
<dbReference type="SUPFAM" id="SSF56935">
    <property type="entry name" value="Porins"/>
    <property type="match status" value="1"/>
</dbReference>
<dbReference type="eggNOG" id="COG4775">
    <property type="taxonomic scope" value="Bacteria"/>
</dbReference>
<dbReference type="InterPro" id="IPR000184">
    <property type="entry name" value="Bac_surfAg_D15"/>
</dbReference>
<accession>A0A1E5DZY1</accession>
<evidence type="ECO:0000259" key="3">
    <source>
        <dbReference type="Pfam" id="PF01103"/>
    </source>
</evidence>
<keyword evidence="2" id="KW-0472">Membrane</keyword>
<dbReference type="STRING" id="1188252.A1QC_12540"/>
<evidence type="ECO:0000313" key="5">
    <source>
        <dbReference type="Proteomes" id="UP000094070"/>
    </source>
</evidence>
<organism evidence="4 5">
    <name type="scientific">Vibrio rumoiensis 1S-45</name>
    <dbReference type="NCBI Taxonomy" id="1188252"/>
    <lineage>
        <taxon>Bacteria</taxon>
        <taxon>Pseudomonadati</taxon>
        <taxon>Pseudomonadota</taxon>
        <taxon>Gammaproteobacteria</taxon>
        <taxon>Vibrionales</taxon>
        <taxon>Vibrionaceae</taxon>
        <taxon>Vibrio</taxon>
    </lineage>
</organism>
<dbReference type="GO" id="GO:0019867">
    <property type="term" value="C:outer membrane"/>
    <property type="evidence" value="ECO:0007669"/>
    <property type="project" value="InterPro"/>
</dbReference>
<evidence type="ECO:0000256" key="1">
    <source>
        <dbReference type="ARBA" id="ARBA00004370"/>
    </source>
</evidence>
<protein>
    <submittedName>
        <fullName evidence="4">Glyceraldehyde-3-phosphate dehydrogenase</fullName>
    </submittedName>
</protein>
<gene>
    <name evidence="4" type="ORF">A1QC_12540</name>
</gene>
<comment type="caution">
    <text evidence="4">The sequence shown here is derived from an EMBL/GenBank/DDBJ whole genome shotgun (WGS) entry which is preliminary data.</text>
</comment>
<reference evidence="4 5" key="1">
    <citation type="journal article" date="2012" name="Science">
        <title>Ecological populations of bacteria act as socially cohesive units of antibiotic production and resistance.</title>
        <authorList>
            <person name="Cordero O.X."/>
            <person name="Wildschutte H."/>
            <person name="Kirkup B."/>
            <person name="Proehl S."/>
            <person name="Ngo L."/>
            <person name="Hussain F."/>
            <person name="Le Roux F."/>
            <person name="Mincer T."/>
            <person name="Polz M.F."/>
        </authorList>
    </citation>
    <scope>NUCLEOTIDE SEQUENCE [LARGE SCALE GENOMIC DNA]</scope>
    <source>
        <strain evidence="4 5">1S-45</strain>
    </source>
</reference>
<name>A0A1E5DZY1_9VIBR</name>
<sequence length="367" mass="40782">MAASFTDPIDGKLDMGEMIAENPYAFLPIPIILTEPAIGYGGGFMGMFIHESKEAKEKRKKLALESVDGGAKLIPPNFTIAGGAATENGTWFAGVGHRHTWLNDRIRYLGALGYANINIDIYKGVDQFSSDLEFESQTKGYGGLQKLQFKVADTHLYLGISQLWFRTEIGAKEPVVDNVIQTLLGDKSTSSALGFIAQYDSRDNLFYPKEGGTAKIEYLFYRSAFGSDYEFNTAEVDGEYYFPLADTWTLGVAASYQSLTGEDETLPPLARPYIEMRGIARYRYQGDYILTTQGQLMWQVTPRWSLQGFVGAGSATDDAQDLYQETEIAYGVGFRYMIARRFGLHTGVDLAFSDEDTAFYFNMGSGF</sequence>
<dbReference type="AlphaFoldDB" id="A0A1E5DZY1"/>
<keyword evidence="5" id="KW-1185">Reference proteome</keyword>
<dbReference type="Proteomes" id="UP000094070">
    <property type="component" value="Unassembled WGS sequence"/>
</dbReference>
<dbReference type="Pfam" id="PF01103">
    <property type="entry name" value="Omp85"/>
    <property type="match status" value="1"/>
</dbReference>
<comment type="subcellular location">
    <subcellularLocation>
        <location evidence="1">Membrane</location>
    </subcellularLocation>
</comment>
<dbReference type="Gene3D" id="2.40.160.50">
    <property type="entry name" value="membrane protein fhac: a member of the omp85/tpsb transporter family"/>
    <property type="match status" value="1"/>
</dbReference>